<accession>A0A2Z4PX54</accession>
<dbReference type="KEGG" id="mpri:MP3633_3087"/>
<evidence type="ECO:0000313" key="3">
    <source>
        <dbReference type="EMBL" id="MEP7729251.1"/>
    </source>
</evidence>
<organism evidence="2 5">
    <name type="scientific">Marinomonas primoryensis</name>
    <dbReference type="NCBI Taxonomy" id="178399"/>
    <lineage>
        <taxon>Bacteria</taxon>
        <taxon>Pseudomonadati</taxon>
        <taxon>Pseudomonadota</taxon>
        <taxon>Gammaproteobacteria</taxon>
        <taxon>Oceanospirillales</taxon>
        <taxon>Oceanospirillaceae</taxon>
        <taxon>Marinomonas</taxon>
    </lineage>
</organism>
<feature type="chain" id="PRO_5044583743" evidence="1">
    <location>
        <begin position="19"/>
        <end position="157"/>
    </location>
</feature>
<evidence type="ECO:0000313" key="5">
    <source>
        <dbReference type="Proteomes" id="UP000249898"/>
    </source>
</evidence>
<evidence type="ECO:0000313" key="2">
    <source>
        <dbReference type="EMBL" id="AWY02017.1"/>
    </source>
</evidence>
<feature type="signal peptide" evidence="1">
    <location>
        <begin position="1"/>
        <end position="18"/>
    </location>
</feature>
<dbReference type="Proteomes" id="UP001471651">
    <property type="component" value="Unassembled WGS sequence"/>
</dbReference>
<dbReference type="EMBL" id="JBDYKN010000005">
    <property type="protein sequence ID" value="MEP7729251.1"/>
    <property type="molecule type" value="Genomic_DNA"/>
</dbReference>
<reference evidence="3 7" key="3">
    <citation type="submission" date="2024-05" db="EMBL/GenBank/DDBJ databases">
        <authorList>
            <person name="Busch G.E."/>
            <person name="Sharma I."/>
        </authorList>
    </citation>
    <scope>NUCLEOTIDE SEQUENCE [LARGE SCALE GENOMIC DNA]</scope>
    <source>
        <strain evidence="3 7">23GB23</strain>
    </source>
</reference>
<dbReference type="EMBL" id="CP054301">
    <property type="protein sequence ID" value="QKK81814.1"/>
    <property type="molecule type" value="Genomic_DNA"/>
</dbReference>
<keyword evidence="7" id="KW-1185">Reference proteome</keyword>
<dbReference type="OrthoDB" id="6103802at2"/>
<reference evidence="2 5" key="1">
    <citation type="submission" date="2016-06" db="EMBL/GenBank/DDBJ databases">
        <title>The sequenced genome of the ice-adhering bacterium Marinomonas primoryensis, from Antarctica.</title>
        <authorList>
            <person name="Graham L."/>
            <person name="Vance T.D.R."/>
            <person name="Davies P.L."/>
        </authorList>
    </citation>
    <scope>NUCLEOTIDE SEQUENCE [LARGE SCALE GENOMIC DNA]</scope>
    <source>
        <strain evidence="2 5">AceL</strain>
    </source>
</reference>
<dbReference type="Proteomes" id="UP000509371">
    <property type="component" value="Chromosome"/>
</dbReference>
<evidence type="ECO:0000313" key="4">
    <source>
        <dbReference type="EMBL" id="QKK81814.1"/>
    </source>
</evidence>
<gene>
    <name evidence="2" type="ORF">A8139_20255</name>
    <name evidence="3" type="ORF">ABKW32_07310</name>
    <name evidence="4" type="ORF">MP3633_3087</name>
</gene>
<protein>
    <submittedName>
        <fullName evidence="4">Putative secreted protein</fullName>
    </submittedName>
</protein>
<name>A0A2Z4PX54_9GAMM</name>
<dbReference type="EMBL" id="CP016181">
    <property type="protein sequence ID" value="AWY02017.1"/>
    <property type="molecule type" value="Genomic_DNA"/>
</dbReference>
<evidence type="ECO:0000313" key="6">
    <source>
        <dbReference type="Proteomes" id="UP000509371"/>
    </source>
</evidence>
<evidence type="ECO:0000313" key="7">
    <source>
        <dbReference type="Proteomes" id="UP001471651"/>
    </source>
</evidence>
<sequence length="157" mass="16932">MKSLLLAALVLVSANASAEGQIASLVNFESTATRPDSRNEQSNVTSIGYAAMEYTLPENISFYGGFSFVIGENFESGATVGSRFYSATPAFQIFPGIPMWSFIGGGISFLEDTVYYPEAGFRIAASDTSRLDVYVKILNSSNETYDKHVMIGAGLTF</sequence>
<dbReference type="RefSeq" id="WP_112141019.1">
    <property type="nucleotide sequence ID" value="NZ_BAAAEF010000016.1"/>
</dbReference>
<proteinExistence type="predicted"/>
<evidence type="ECO:0000256" key="1">
    <source>
        <dbReference type="SAM" id="SignalP"/>
    </source>
</evidence>
<keyword evidence="1" id="KW-0732">Signal</keyword>
<dbReference type="Proteomes" id="UP000249898">
    <property type="component" value="Chromosome"/>
</dbReference>
<reference evidence="4 6" key="2">
    <citation type="submission" date="2020-06" db="EMBL/GenBank/DDBJ databases">
        <authorList>
            <person name="Voronona O.L."/>
            <person name="Aksenova E.I."/>
            <person name="Kunda M.S."/>
            <person name="Semenov A.N."/>
            <person name="Ryzhova N."/>
        </authorList>
    </citation>
    <scope>NUCLEOTIDE SEQUENCE [LARGE SCALE GENOMIC DNA]</scope>
    <source>
        <strain evidence="4 6">MPKMM3633</strain>
    </source>
</reference>
<dbReference type="AlphaFoldDB" id="A0A2Z4PX54"/>